<accession>A0A1E5US27</accession>
<dbReference type="InterPro" id="IPR029044">
    <property type="entry name" value="Nucleotide-diphossugar_trans"/>
</dbReference>
<feature type="transmembrane region" description="Helical" evidence="3">
    <location>
        <begin position="437"/>
        <end position="454"/>
    </location>
</feature>
<keyword evidence="5" id="KW-1185">Reference proteome</keyword>
<dbReference type="STRING" id="888268.A0A1E5US27"/>
<keyword evidence="3" id="KW-0812">Transmembrane</keyword>
<evidence type="ECO:0000313" key="5">
    <source>
        <dbReference type="Proteomes" id="UP000095767"/>
    </source>
</evidence>
<name>A0A1E5US27_9POAL</name>
<comment type="caution">
    <text evidence="4">The sequence shown here is derived from an EMBL/GenBank/DDBJ whole genome shotgun (WGS) entry which is preliminary data.</text>
</comment>
<dbReference type="PANTHER" id="PTHR11183">
    <property type="entry name" value="GLYCOGENIN SUBFAMILY MEMBER"/>
    <property type="match status" value="1"/>
</dbReference>
<evidence type="ECO:0000313" key="4">
    <source>
        <dbReference type="EMBL" id="OEL15605.1"/>
    </source>
</evidence>
<sequence>LSKHAERPPAAPSALVTSPGRGPSVADQQVTHRPARRARVVWGGTAAMAPGLPPVSRRRHAAALVVLLPLLLALTAAAAGERRGLAARVEGPAARHRHAYAAMMYMGTPRDYEFYVAVRVMMRSLTKVRADADRVLIASADVPRDWVRAMTEEDGMRVVIVENLRNPYENNLGGINRRFKLTLNKLYAWTLVDYERVVMIDSDNIFLQNTDELFQCGQFCAVFINPCYFHTGLFVLQPSMDVFKGMLHDLEIGRENSDGADQGFLVGCYPDLLDKPMFHPPENGTKLNGTYRLPLGYQMDASYYYLKLHWHVPCGPNSVITFPSAPWFKPWYAAEMPVILMEVLAYIVIIAVTRLARPGMTKLCYNRRLEKQSVLVQWLIKLAAIVAMLAAYSIPFFVIPRTVHPVMGWSMYLFGALALSVLVINVFLLLSLDVLTTWLAIVGALFVLAFPWYHDGVERVLAIFVYAFCSAPFLWASLVRMMDSLQTMLERDPFFPRIGEPAPETEFSKLY</sequence>
<dbReference type="GO" id="GO:0016740">
    <property type="term" value="F:transferase activity"/>
    <property type="evidence" value="ECO:0007669"/>
    <property type="project" value="UniProtKB-KW"/>
</dbReference>
<dbReference type="Gene3D" id="3.90.550.10">
    <property type="entry name" value="Spore Coat Polysaccharide Biosynthesis Protein SpsA, Chain A"/>
    <property type="match status" value="1"/>
</dbReference>
<dbReference type="AlphaFoldDB" id="A0A1E5US27"/>
<feature type="transmembrane region" description="Helical" evidence="3">
    <location>
        <begin position="411"/>
        <end position="430"/>
    </location>
</feature>
<keyword evidence="3" id="KW-0472">Membrane</keyword>
<feature type="transmembrane region" description="Helical" evidence="3">
    <location>
        <begin position="378"/>
        <end position="399"/>
    </location>
</feature>
<dbReference type="EMBL" id="LWDX02066184">
    <property type="protein sequence ID" value="OEL15605.1"/>
    <property type="molecule type" value="Genomic_DNA"/>
</dbReference>
<dbReference type="InterPro" id="IPR050587">
    <property type="entry name" value="GNT1/Glycosyltrans_8"/>
</dbReference>
<keyword evidence="4" id="KW-0808">Transferase</keyword>
<dbReference type="SUPFAM" id="SSF53448">
    <property type="entry name" value="Nucleotide-diphospho-sugar transferases"/>
    <property type="match status" value="1"/>
</dbReference>
<evidence type="ECO:0000256" key="1">
    <source>
        <dbReference type="ARBA" id="ARBA00023211"/>
    </source>
</evidence>
<feature type="transmembrane region" description="Helical" evidence="3">
    <location>
        <begin position="460"/>
        <end position="479"/>
    </location>
</feature>
<proteinExistence type="predicted"/>
<keyword evidence="1" id="KW-0464">Manganese</keyword>
<keyword evidence="3" id="KW-1133">Transmembrane helix</keyword>
<feature type="transmembrane region" description="Helical" evidence="3">
    <location>
        <begin position="338"/>
        <end position="357"/>
    </location>
</feature>
<feature type="non-terminal residue" evidence="4">
    <location>
        <position position="1"/>
    </location>
</feature>
<dbReference type="OrthoDB" id="2014201at2759"/>
<feature type="region of interest" description="Disordered" evidence="2">
    <location>
        <begin position="1"/>
        <end position="34"/>
    </location>
</feature>
<reference evidence="4 5" key="1">
    <citation type="submission" date="2016-09" db="EMBL/GenBank/DDBJ databases">
        <title>The draft genome of Dichanthelium oligosanthes: A C3 panicoid grass species.</title>
        <authorList>
            <person name="Studer A.J."/>
            <person name="Schnable J.C."/>
            <person name="Brutnell T.P."/>
        </authorList>
    </citation>
    <scope>NUCLEOTIDE SEQUENCE [LARGE SCALE GENOMIC DNA]</scope>
    <source>
        <strain evidence="5">cv. Kellogg 1175</strain>
        <tissue evidence="4">Leaf</tissue>
    </source>
</reference>
<gene>
    <name evidence="4" type="ORF">BAE44_0023378</name>
</gene>
<dbReference type="Proteomes" id="UP000095767">
    <property type="component" value="Unassembled WGS sequence"/>
</dbReference>
<evidence type="ECO:0000256" key="3">
    <source>
        <dbReference type="SAM" id="Phobius"/>
    </source>
</evidence>
<protein>
    <submittedName>
        <fullName evidence="4">Putative glucuronosyltransferase PGSIP7</fullName>
    </submittedName>
</protein>
<evidence type="ECO:0000256" key="2">
    <source>
        <dbReference type="SAM" id="MobiDB-lite"/>
    </source>
</evidence>
<organism evidence="4 5">
    <name type="scientific">Dichanthelium oligosanthes</name>
    <dbReference type="NCBI Taxonomy" id="888268"/>
    <lineage>
        <taxon>Eukaryota</taxon>
        <taxon>Viridiplantae</taxon>
        <taxon>Streptophyta</taxon>
        <taxon>Embryophyta</taxon>
        <taxon>Tracheophyta</taxon>
        <taxon>Spermatophyta</taxon>
        <taxon>Magnoliopsida</taxon>
        <taxon>Liliopsida</taxon>
        <taxon>Poales</taxon>
        <taxon>Poaceae</taxon>
        <taxon>PACMAD clade</taxon>
        <taxon>Panicoideae</taxon>
        <taxon>Panicodae</taxon>
        <taxon>Paniceae</taxon>
        <taxon>Dichantheliinae</taxon>
        <taxon>Dichanthelium</taxon>
    </lineage>
</organism>